<dbReference type="EMBL" id="QFFJ01000001">
    <property type="protein sequence ID" value="RBL92048.1"/>
    <property type="molecule type" value="Genomic_DNA"/>
</dbReference>
<evidence type="ECO:0000313" key="1">
    <source>
        <dbReference type="EMBL" id="RBL92048.1"/>
    </source>
</evidence>
<sequence>MSPVAQAHDTRTNGDAPTRAALTQAIASSYGTLYFSEQAKLLQEAKATTNTAVIDNLLNTPVTAASRYELLNRISELELQERRRNNGLSLNGGFQQNFKSGLSFEEDMYFRNRAYAGIDWALLGNKGFFDKSRSTAKAKVDQQINDLLQQKQVRQEAYPLQLRYLTYIFTRAREVLTEERLQMLEAHTALAADMHQVRLLPSEQLIRLKGEAAACRQLLEDLHNFRTSLAVSMGNTAPDTALNVAALPLLELNPGALVAQQPANAQLTDLYKQQYELSRKQSSKVNLHTWLRYNNYTGNSGSARNFGSAGLTVAVPLTGKSNVKALAEQQALLQQLENDNNEQDHLNGLLNLSYEYTDALHRYQEAYGQQMYLLEKIRKESLKASLDSAHFSPVYGMDLVRQYYAVAYEMLSTRQLLYMKLVKAHCLSENKSIMEYTKPVKLEPVLQPYAGQRSVYIWSESFSQYSNSVILAYMGNNHITEAILSPGEMKDNSKLTTFLQQAAKQGITVSALIGNNKLLNSTTGEQELVQRMETLKAAGFVRFHLDIEPHALPDWRQQKDTYLQRLQQLVSAAAQWCARNQFAAPAVSIPVFYPESFLQAMAQQNITVYAMAYERKSADDVLQRTAAARAILGHHLVIALSAADYDNRNTMEQWIQDILTRTGESTIAIHDLKRMLMLDQRTIFNKEGETQP</sequence>
<comment type="caution">
    <text evidence="1">The sequence shown here is derived from an EMBL/GenBank/DDBJ whole genome shotgun (WGS) entry which is preliminary data.</text>
</comment>
<dbReference type="Gene3D" id="1.20.1600.10">
    <property type="entry name" value="Outer membrane efflux proteins (OEP)"/>
    <property type="match status" value="1"/>
</dbReference>
<evidence type="ECO:0000313" key="2">
    <source>
        <dbReference type="Proteomes" id="UP000253410"/>
    </source>
</evidence>
<name>A0A365Y177_9BACT</name>
<accession>A0A365Y177</accession>
<gene>
    <name evidence="1" type="ORF">DF182_05495</name>
</gene>
<dbReference type="SUPFAM" id="SSF56954">
    <property type="entry name" value="Outer membrane efflux proteins (OEP)"/>
    <property type="match status" value="1"/>
</dbReference>
<dbReference type="Proteomes" id="UP000253410">
    <property type="component" value="Unassembled WGS sequence"/>
</dbReference>
<dbReference type="AlphaFoldDB" id="A0A365Y177"/>
<reference evidence="1 2" key="1">
    <citation type="submission" date="2018-05" db="EMBL/GenBank/DDBJ databases">
        <title>Chitinophaga sp. K3CV102501T nov., isolated from isolated from a monsoon evergreen broad-leaved forest soil.</title>
        <authorList>
            <person name="Lv Y."/>
        </authorList>
    </citation>
    <scope>NUCLEOTIDE SEQUENCE [LARGE SCALE GENOMIC DNA]</scope>
    <source>
        <strain evidence="1 2">GDMCC 1.1325</strain>
    </source>
</reference>
<proteinExistence type="predicted"/>
<protein>
    <submittedName>
        <fullName evidence="1">Uncharacterized protein</fullName>
    </submittedName>
</protein>
<keyword evidence="2" id="KW-1185">Reference proteome</keyword>
<organism evidence="1 2">
    <name type="scientific">Chitinophaga flava</name>
    <dbReference type="NCBI Taxonomy" id="2259036"/>
    <lineage>
        <taxon>Bacteria</taxon>
        <taxon>Pseudomonadati</taxon>
        <taxon>Bacteroidota</taxon>
        <taxon>Chitinophagia</taxon>
        <taxon>Chitinophagales</taxon>
        <taxon>Chitinophagaceae</taxon>
        <taxon>Chitinophaga</taxon>
    </lineage>
</organism>